<sequence>LEDLDYADDLALLSHRLQDKVDHLRETSRRVGFKISQEKTKVLRINNKQEEPITIEGALTLMSLSILTARSANQ</sequence>
<dbReference type="AlphaFoldDB" id="A0A0L8FRK1"/>
<protein>
    <recommendedName>
        <fullName evidence="2">Reverse transcriptase domain-containing protein</fullName>
    </recommendedName>
</protein>
<feature type="non-terminal residue" evidence="1">
    <location>
        <position position="74"/>
    </location>
</feature>
<gene>
    <name evidence="1" type="ORF">OCBIM_22010058mg</name>
</gene>
<accession>A0A0L8FRK1</accession>
<reference evidence="1" key="1">
    <citation type="submission" date="2015-07" db="EMBL/GenBank/DDBJ databases">
        <title>MeaNS - Measles Nucleotide Surveillance Program.</title>
        <authorList>
            <person name="Tran T."/>
            <person name="Druce J."/>
        </authorList>
    </citation>
    <scope>NUCLEOTIDE SEQUENCE</scope>
    <source>
        <strain evidence="1">UCB-OBI-ISO-001</strain>
        <tissue evidence="1">Gonad</tissue>
    </source>
</reference>
<feature type="non-terminal residue" evidence="1">
    <location>
        <position position="1"/>
    </location>
</feature>
<evidence type="ECO:0008006" key="2">
    <source>
        <dbReference type="Google" id="ProtNLM"/>
    </source>
</evidence>
<dbReference type="EMBL" id="KQ427240">
    <property type="protein sequence ID" value="KOF67278.1"/>
    <property type="molecule type" value="Genomic_DNA"/>
</dbReference>
<proteinExistence type="predicted"/>
<name>A0A0L8FRK1_OCTBM</name>
<evidence type="ECO:0000313" key="1">
    <source>
        <dbReference type="EMBL" id="KOF67278.1"/>
    </source>
</evidence>
<organism evidence="1">
    <name type="scientific">Octopus bimaculoides</name>
    <name type="common">California two-spotted octopus</name>
    <dbReference type="NCBI Taxonomy" id="37653"/>
    <lineage>
        <taxon>Eukaryota</taxon>
        <taxon>Metazoa</taxon>
        <taxon>Spiralia</taxon>
        <taxon>Lophotrochozoa</taxon>
        <taxon>Mollusca</taxon>
        <taxon>Cephalopoda</taxon>
        <taxon>Coleoidea</taxon>
        <taxon>Octopodiformes</taxon>
        <taxon>Octopoda</taxon>
        <taxon>Incirrata</taxon>
        <taxon>Octopodidae</taxon>
        <taxon>Octopus</taxon>
    </lineage>
</organism>